<evidence type="ECO:0000259" key="12">
    <source>
        <dbReference type="PROSITE" id="PS50873"/>
    </source>
</evidence>
<dbReference type="PANTHER" id="PTHR31517">
    <property type="match status" value="1"/>
</dbReference>
<evidence type="ECO:0000256" key="10">
    <source>
        <dbReference type="PIRSR" id="PIRSR600823-5"/>
    </source>
</evidence>
<keyword evidence="3" id="KW-0349">Heme</keyword>
<dbReference type="GO" id="GO:0020037">
    <property type="term" value="F:heme binding"/>
    <property type="evidence" value="ECO:0007669"/>
    <property type="project" value="InterPro"/>
</dbReference>
<dbReference type="PANTHER" id="PTHR31517:SF48">
    <property type="entry name" value="PEROXIDASE 16-RELATED"/>
    <property type="match status" value="1"/>
</dbReference>
<dbReference type="Proteomes" id="UP001202328">
    <property type="component" value="Unassembled WGS sequence"/>
</dbReference>
<accession>A0AAD4T0P3</accession>
<evidence type="ECO:0000256" key="8">
    <source>
        <dbReference type="PIRSR" id="PIRSR600823-2"/>
    </source>
</evidence>
<dbReference type="PROSITE" id="PS50873">
    <property type="entry name" value="PEROXIDASE_4"/>
    <property type="match status" value="1"/>
</dbReference>
<comment type="cofactor">
    <cofactor evidence="9">
        <name>heme b</name>
        <dbReference type="ChEBI" id="CHEBI:60344"/>
    </cofactor>
    <text evidence="9">Binds 1 heme b (iron(II)-protoporphyrin IX) group per subunit.</text>
</comment>
<comment type="catalytic activity">
    <reaction evidence="1">
        <text>2 a phenolic donor + H2O2 = 2 a phenolic radical donor + 2 H2O</text>
        <dbReference type="Rhea" id="RHEA:56136"/>
        <dbReference type="ChEBI" id="CHEBI:15377"/>
        <dbReference type="ChEBI" id="CHEBI:16240"/>
        <dbReference type="ChEBI" id="CHEBI:139520"/>
        <dbReference type="ChEBI" id="CHEBI:139521"/>
        <dbReference type="EC" id="1.11.1.7"/>
    </reaction>
</comment>
<evidence type="ECO:0000256" key="9">
    <source>
        <dbReference type="PIRSR" id="PIRSR600823-3"/>
    </source>
</evidence>
<dbReference type="EMBL" id="JAJJMB010007708">
    <property type="protein sequence ID" value="KAI3928844.1"/>
    <property type="molecule type" value="Genomic_DNA"/>
</dbReference>
<evidence type="ECO:0000256" key="6">
    <source>
        <dbReference type="ARBA" id="ARBA00023004"/>
    </source>
</evidence>
<gene>
    <name evidence="13" type="ORF">MKW98_024445</name>
</gene>
<dbReference type="GO" id="GO:0140825">
    <property type="term" value="F:lactoperoxidase activity"/>
    <property type="evidence" value="ECO:0007669"/>
    <property type="project" value="UniProtKB-EC"/>
</dbReference>
<keyword evidence="2" id="KW-0575">Peroxidase</keyword>
<feature type="binding site" evidence="9">
    <location>
        <position position="134"/>
    </location>
    <ligand>
        <name>Ca(2+)</name>
        <dbReference type="ChEBI" id="CHEBI:29108"/>
        <label>2</label>
    </ligand>
</feature>
<keyword evidence="4 9" id="KW-0479">Metal-binding</keyword>
<name>A0AAD4T0P3_9MAGN</name>
<evidence type="ECO:0000256" key="11">
    <source>
        <dbReference type="RuleBase" id="RU004241"/>
    </source>
</evidence>
<reference evidence="13" key="1">
    <citation type="submission" date="2022-04" db="EMBL/GenBank/DDBJ databases">
        <title>A functionally conserved STORR gene fusion in Papaver species that diverged 16.8 million years ago.</title>
        <authorList>
            <person name="Catania T."/>
        </authorList>
    </citation>
    <scope>NUCLEOTIDE SEQUENCE</scope>
    <source>
        <strain evidence="13">S-188037</strain>
    </source>
</reference>
<dbReference type="AlphaFoldDB" id="A0AAD4T0P3"/>
<feature type="domain" description="Plant heme peroxidase family profile" evidence="12">
    <location>
        <begin position="1"/>
        <end position="200"/>
    </location>
</feature>
<dbReference type="PRINTS" id="PR00461">
    <property type="entry name" value="PLPEROXIDASE"/>
</dbReference>
<dbReference type="InterPro" id="IPR010255">
    <property type="entry name" value="Haem_peroxidase_sf"/>
</dbReference>
<dbReference type="SUPFAM" id="SSF48113">
    <property type="entry name" value="Heme-dependent peroxidases"/>
    <property type="match status" value="1"/>
</dbReference>
<keyword evidence="5" id="KW-0560">Oxidoreductase</keyword>
<evidence type="ECO:0000256" key="1">
    <source>
        <dbReference type="ARBA" id="ARBA00000189"/>
    </source>
</evidence>
<dbReference type="PRINTS" id="PR00458">
    <property type="entry name" value="PEROXIDASE"/>
</dbReference>
<evidence type="ECO:0000256" key="3">
    <source>
        <dbReference type="ARBA" id="ARBA00022617"/>
    </source>
</evidence>
<feature type="non-terminal residue" evidence="13">
    <location>
        <position position="200"/>
    </location>
</feature>
<evidence type="ECO:0000256" key="5">
    <source>
        <dbReference type="ARBA" id="ARBA00023002"/>
    </source>
</evidence>
<evidence type="ECO:0000256" key="7">
    <source>
        <dbReference type="ARBA" id="ARBA00023157"/>
    </source>
</evidence>
<keyword evidence="7 10" id="KW-1015">Disulfide bond</keyword>
<comment type="similarity">
    <text evidence="11">Belongs to the peroxidase family.</text>
</comment>
<sequence length="200" mass="22066">VESVCPGVVSCSDILVLAARDSVVLGGGPFYPVPTGRRDSLVSYPQIALMELPAPTDDLSVILSKFLLRNFNEQETVSLLGAHGIGAVHCNFLTDRISNFSGTGQADPSIEREFNNTMIIRCNNNSAFIDLEKDGALETGFGKHYYQSLIQNKSVLRYDQQMMSEERTATWVRAYASNNFLFIKDFSNAMIKLSNNAVLT</sequence>
<evidence type="ECO:0000313" key="14">
    <source>
        <dbReference type="Proteomes" id="UP001202328"/>
    </source>
</evidence>
<feature type="binding site" evidence="8">
    <location>
        <position position="53"/>
    </location>
    <ligand>
        <name>substrate</name>
    </ligand>
</feature>
<keyword evidence="9" id="KW-0106">Calcium</keyword>
<dbReference type="InterPro" id="IPR000823">
    <property type="entry name" value="Peroxidase_pln"/>
</dbReference>
<evidence type="ECO:0000256" key="2">
    <source>
        <dbReference type="ARBA" id="ARBA00022559"/>
    </source>
</evidence>
<evidence type="ECO:0000256" key="4">
    <source>
        <dbReference type="ARBA" id="ARBA00022723"/>
    </source>
</evidence>
<feature type="disulfide bond" evidence="10">
    <location>
        <begin position="90"/>
        <end position="122"/>
    </location>
</feature>
<organism evidence="13 14">
    <name type="scientific">Papaver atlanticum</name>
    <dbReference type="NCBI Taxonomy" id="357466"/>
    <lineage>
        <taxon>Eukaryota</taxon>
        <taxon>Viridiplantae</taxon>
        <taxon>Streptophyta</taxon>
        <taxon>Embryophyta</taxon>
        <taxon>Tracheophyta</taxon>
        <taxon>Spermatophyta</taxon>
        <taxon>Magnoliopsida</taxon>
        <taxon>Ranunculales</taxon>
        <taxon>Papaveraceae</taxon>
        <taxon>Papaveroideae</taxon>
        <taxon>Papaver</taxon>
    </lineage>
</organism>
<proteinExistence type="inferred from homology"/>
<dbReference type="Gene3D" id="1.10.420.10">
    <property type="entry name" value="Peroxidase, domain 2"/>
    <property type="match status" value="1"/>
</dbReference>
<dbReference type="GO" id="GO:0046872">
    <property type="term" value="F:metal ion binding"/>
    <property type="evidence" value="ECO:0007669"/>
    <property type="project" value="UniProtKB-KW"/>
</dbReference>
<keyword evidence="14" id="KW-1185">Reference proteome</keyword>
<comment type="cofactor">
    <cofactor evidence="9">
        <name>Ca(2+)</name>
        <dbReference type="ChEBI" id="CHEBI:29108"/>
    </cofactor>
    <text evidence="9">Binds 2 calcium ions per subunit.</text>
</comment>
<comment type="caution">
    <text evidence="13">The sequence shown here is derived from an EMBL/GenBank/DDBJ whole genome shotgun (WGS) entry which is preliminary data.</text>
</comment>
<feature type="binding site" description="axial binding residue" evidence="9">
    <location>
        <position position="83"/>
    </location>
    <ligand>
        <name>heme b</name>
        <dbReference type="ChEBI" id="CHEBI:60344"/>
    </ligand>
    <ligandPart>
        <name>Fe</name>
        <dbReference type="ChEBI" id="CHEBI:18248"/>
    </ligandPart>
</feature>
<dbReference type="Pfam" id="PF00141">
    <property type="entry name" value="peroxidase"/>
    <property type="match status" value="1"/>
</dbReference>
<dbReference type="GO" id="GO:0006979">
    <property type="term" value="P:response to oxidative stress"/>
    <property type="evidence" value="ECO:0007669"/>
    <property type="project" value="InterPro"/>
</dbReference>
<evidence type="ECO:0000313" key="13">
    <source>
        <dbReference type="EMBL" id="KAI3928844.1"/>
    </source>
</evidence>
<dbReference type="FunFam" id="1.10.420.10:FF:000001">
    <property type="entry name" value="Peroxidase"/>
    <property type="match status" value="1"/>
</dbReference>
<dbReference type="InterPro" id="IPR002016">
    <property type="entry name" value="Haem_peroxidase"/>
</dbReference>
<protein>
    <recommendedName>
        <fullName evidence="12">Plant heme peroxidase family profile domain-containing protein</fullName>
    </recommendedName>
</protein>
<keyword evidence="6 9" id="KW-0408">Iron</keyword>
<dbReference type="Gene3D" id="1.10.520.10">
    <property type="match status" value="1"/>
</dbReference>